<keyword evidence="2" id="KW-1003">Cell membrane</keyword>
<evidence type="ECO:0000256" key="3">
    <source>
        <dbReference type="ARBA" id="ARBA00022676"/>
    </source>
</evidence>
<dbReference type="EMBL" id="FQYX01000021">
    <property type="protein sequence ID" value="SHJ43990.1"/>
    <property type="molecule type" value="Genomic_DNA"/>
</dbReference>
<protein>
    <submittedName>
        <fullName evidence="10">4-amino-4-deoxy-L-arabinose transferase</fullName>
    </submittedName>
</protein>
<keyword evidence="6 8" id="KW-1133">Transmembrane helix</keyword>
<dbReference type="PANTHER" id="PTHR33908">
    <property type="entry name" value="MANNOSYLTRANSFERASE YKCB-RELATED"/>
    <property type="match status" value="1"/>
</dbReference>
<sequence length="544" mass="63167">MNIQKIFYWSLIPLFLLINIGLGSWGLTESSEARYAEISREMVLNHEYLHPTLLGIKHYHKPPITYYITVMGYQIFGINEYGARFFLSVALVFQLLLVFKISKLLFNDLKVALAAAIIYFSFPIVLIAARVLTTDAYMATFVIWSVYWILCYKKNRAPRYLYGFFIVLALAFLTKGPVAVLPVVIFLVVWKVLYKETIALTIHHYLGFVLCLLLSSSWFLAVMTNTPHFLDYLINDQIIARSLTAEKFHRNKPFWYYLILAPLVGFPWLPIMVVCTARAYKKYLKNKTLPLVLLWTIGSLFILFSAFSSKLVLYILPLFSFMAILSGYLFFLIPFDKIKNYSLFYGLLIVVLSLFLILGDFIMEIRIDVRYSLMLAVFLILGLGILYYNTSLQRHYKLMAFSLLFTIGLVLSYPLFGSKNPNTINTIKNIVALAKEKKGDSIGHLIALDVFIPSASFYLNQDIITVKGNTTRVRRDIQFEEDTLYRENLLDISHEKELRKLQQLMQAKNTVLLVRKKDTISDFLCDQIENFKHQIEIDQWRLYY</sequence>
<dbReference type="STRING" id="558155.SAMN04487911_12136"/>
<evidence type="ECO:0000313" key="11">
    <source>
        <dbReference type="Proteomes" id="UP000184231"/>
    </source>
</evidence>
<dbReference type="GO" id="GO:0005886">
    <property type="term" value="C:plasma membrane"/>
    <property type="evidence" value="ECO:0007669"/>
    <property type="project" value="UniProtKB-SubCell"/>
</dbReference>
<evidence type="ECO:0000259" key="9">
    <source>
        <dbReference type="Pfam" id="PF13231"/>
    </source>
</evidence>
<feature type="transmembrane region" description="Helical" evidence="8">
    <location>
        <begin position="254"/>
        <end position="277"/>
    </location>
</feature>
<gene>
    <name evidence="10" type="ORF">SAMN04487911_12136</name>
</gene>
<feature type="transmembrane region" description="Helical" evidence="8">
    <location>
        <begin position="313"/>
        <end position="331"/>
    </location>
</feature>
<keyword evidence="3" id="KW-0328">Glycosyltransferase</keyword>
<dbReference type="InterPro" id="IPR038731">
    <property type="entry name" value="RgtA/B/C-like"/>
</dbReference>
<dbReference type="InterPro" id="IPR050297">
    <property type="entry name" value="LipidA_mod_glycosyltrf_83"/>
</dbReference>
<feature type="transmembrane region" description="Helical" evidence="8">
    <location>
        <begin position="343"/>
        <end position="363"/>
    </location>
</feature>
<dbReference type="GO" id="GO:0010041">
    <property type="term" value="P:response to iron(III) ion"/>
    <property type="evidence" value="ECO:0007669"/>
    <property type="project" value="TreeGrafter"/>
</dbReference>
<keyword evidence="7 8" id="KW-0472">Membrane</keyword>
<feature type="transmembrane region" description="Helical" evidence="8">
    <location>
        <begin position="369"/>
        <end position="389"/>
    </location>
</feature>
<evidence type="ECO:0000256" key="4">
    <source>
        <dbReference type="ARBA" id="ARBA00022679"/>
    </source>
</evidence>
<feature type="transmembrane region" description="Helical" evidence="8">
    <location>
        <begin position="289"/>
        <end position="307"/>
    </location>
</feature>
<feature type="transmembrane region" description="Helical" evidence="8">
    <location>
        <begin position="6"/>
        <end position="27"/>
    </location>
</feature>
<comment type="subcellular location">
    <subcellularLocation>
        <location evidence="1">Cell membrane</location>
        <topology evidence="1">Multi-pass membrane protein</topology>
    </subcellularLocation>
</comment>
<dbReference type="PANTHER" id="PTHR33908:SF3">
    <property type="entry name" value="UNDECAPRENYL PHOSPHATE-ALPHA-4-AMINO-4-DEOXY-L-ARABINOSE ARABINOSYL TRANSFERASE"/>
    <property type="match status" value="1"/>
</dbReference>
<organism evidence="10 11">
    <name type="scientific">Arenibacter nanhaiticus</name>
    <dbReference type="NCBI Taxonomy" id="558155"/>
    <lineage>
        <taxon>Bacteria</taxon>
        <taxon>Pseudomonadati</taxon>
        <taxon>Bacteroidota</taxon>
        <taxon>Flavobacteriia</taxon>
        <taxon>Flavobacteriales</taxon>
        <taxon>Flavobacteriaceae</taxon>
        <taxon>Arenibacter</taxon>
    </lineage>
</organism>
<dbReference type="OrthoDB" id="9792789at2"/>
<feature type="transmembrane region" description="Helical" evidence="8">
    <location>
        <begin position="161"/>
        <end position="190"/>
    </location>
</feature>
<feature type="transmembrane region" description="Helical" evidence="8">
    <location>
        <begin position="202"/>
        <end position="223"/>
    </location>
</feature>
<dbReference type="AlphaFoldDB" id="A0A1M6JBF4"/>
<evidence type="ECO:0000256" key="7">
    <source>
        <dbReference type="ARBA" id="ARBA00023136"/>
    </source>
</evidence>
<reference evidence="10 11" key="1">
    <citation type="submission" date="2016-11" db="EMBL/GenBank/DDBJ databases">
        <authorList>
            <person name="Jaros S."/>
            <person name="Januszkiewicz K."/>
            <person name="Wedrychowicz H."/>
        </authorList>
    </citation>
    <scope>NUCLEOTIDE SEQUENCE [LARGE SCALE GENOMIC DNA]</scope>
    <source>
        <strain evidence="10 11">CGMCC 1.8863</strain>
    </source>
</reference>
<keyword evidence="5 8" id="KW-0812">Transmembrane</keyword>
<feature type="transmembrane region" description="Helical" evidence="8">
    <location>
        <begin position="396"/>
        <end position="416"/>
    </location>
</feature>
<accession>A0A1M6JBF4</accession>
<evidence type="ECO:0000313" key="10">
    <source>
        <dbReference type="EMBL" id="SHJ43990.1"/>
    </source>
</evidence>
<dbReference type="Proteomes" id="UP000184231">
    <property type="component" value="Unassembled WGS sequence"/>
</dbReference>
<name>A0A1M6JBF4_9FLAO</name>
<dbReference type="GO" id="GO:0016763">
    <property type="term" value="F:pentosyltransferase activity"/>
    <property type="evidence" value="ECO:0007669"/>
    <property type="project" value="TreeGrafter"/>
</dbReference>
<dbReference type="Pfam" id="PF13231">
    <property type="entry name" value="PMT_2"/>
    <property type="match status" value="1"/>
</dbReference>
<evidence type="ECO:0000256" key="5">
    <source>
        <dbReference type="ARBA" id="ARBA00022692"/>
    </source>
</evidence>
<evidence type="ECO:0000256" key="1">
    <source>
        <dbReference type="ARBA" id="ARBA00004651"/>
    </source>
</evidence>
<feature type="transmembrane region" description="Helical" evidence="8">
    <location>
        <begin position="111"/>
        <end position="129"/>
    </location>
</feature>
<dbReference type="GO" id="GO:0009103">
    <property type="term" value="P:lipopolysaccharide biosynthetic process"/>
    <property type="evidence" value="ECO:0007669"/>
    <property type="project" value="TreeGrafter"/>
</dbReference>
<keyword evidence="4 10" id="KW-0808">Transferase</keyword>
<feature type="domain" description="Glycosyltransferase RgtA/B/C/D-like" evidence="9">
    <location>
        <begin position="60"/>
        <end position="217"/>
    </location>
</feature>
<feature type="transmembrane region" description="Helical" evidence="8">
    <location>
        <begin position="81"/>
        <end position="99"/>
    </location>
</feature>
<dbReference type="RefSeq" id="WP_072765093.1">
    <property type="nucleotide sequence ID" value="NZ_FQYX01000021.1"/>
</dbReference>
<proteinExistence type="predicted"/>
<evidence type="ECO:0000256" key="8">
    <source>
        <dbReference type="SAM" id="Phobius"/>
    </source>
</evidence>
<evidence type="ECO:0000256" key="6">
    <source>
        <dbReference type="ARBA" id="ARBA00022989"/>
    </source>
</evidence>
<evidence type="ECO:0000256" key="2">
    <source>
        <dbReference type="ARBA" id="ARBA00022475"/>
    </source>
</evidence>
<keyword evidence="11" id="KW-1185">Reference proteome</keyword>